<organism evidence="2">
    <name type="scientific">Antheraea proylei nucleopolyhedrovirus</name>
    <dbReference type="NCBI Taxonomy" id="2126611"/>
    <lineage>
        <taxon>Viruses</taxon>
        <taxon>Viruses incertae sedis</taxon>
        <taxon>Naldaviricetes</taxon>
        <taxon>Lefavirales</taxon>
        <taxon>Baculoviridae</taxon>
        <taxon>Alphabaculovirus</taxon>
        <taxon>Alphabaculovirus anpernyi</taxon>
    </lineage>
</organism>
<reference evidence="1" key="2">
    <citation type="submission" date="2018-08" db="EMBL/GenBank/DDBJ databases">
        <title>Genetic characterization of an alphabaculovirus causing tiger band disease in the oak tasar silkworm, Antheraea proylei.</title>
        <authorList>
            <person name="Tourangbam S."/>
            <person name="Malcolm F.J."/>
            <person name="Luikham R."/>
            <person name="Kshetrimayum M."/>
            <person name="Yumnam R."/>
            <person name="Rajkumari L."/>
        </authorList>
    </citation>
    <scope>NUCLEOTIDE SEQUENCE</scope>
    <source>
        <strain evidence="1">TkhulenIBD</strain>
    </source>
</reference>
<gene>
    <name evidence="2" type="primary">orf99</name>
    <name evidence="1" type="synonym">ORF97</name>
</gene>
<evidence type="ECO:0000313" key="1">
    <source>
        <dbReference type="EMBL" id="AYW35442.1"/>
    </source>
</evidence>
<dbReference type="EMBL" id="LC375539">
    <property type="protein sequence ID" value="BBD50857.1"/>
    <property type="molecule type" value="Genomic_DNA"/>
</dbReference>
<reference evidence="2" key="1">
    <citation type="submission" date="2018-03" db="EMBL/GenBank/DDBJ databases">
        <title>Whole genome comparison of nucleopolyhedroviruses isolated from saturniine wild silkworms in Asian countries.</title>
        <authorList>
            <person name="Sasaki K."/>
            <person name="Kajiura Z."/>
            <person name="Ponnuvel K.M."/>
            <person name="Kobayashi J."/>
        </authorList>
    </citation>
    <scope>NUCLEOTIDE SEQUENCE</scope>
    <source>
        <strain evidence="2">Manipur</strain>
    </source>
</reference>
<accession>A0A2Z6C5G1</accession>
<proteinExistence type="predicted"/>
<name>A0A2Z6C5G1_NPVAP</name>
<protein>
    <submittedName>
        <fullName evidence="2">Uncharacterized protein</fullName>
    </submittedName>
</protein>
<dbReference type="Pfam" id="PF17564">
    <property type="entry name" value="DUF5470"/>
    <property type="match status" value="1"/>
</dbReference>
<evidence type="ECO:0000313" key="2">
    <source>
        <dbReference type="EMBL" id="BBD50857.1"/>
    </source>
</evidence>
<sequence length="69" mass="7975">MKKVSLGKIIESIVDDKYKFRFSGERSSDKLSLDEYYKTFEANRVGQQTTYGVVGKRDYGKVDQLVKKC</sequence>
<dbReference type="EMBL" id="MH797002">
    <property type="protein sequence ID" value="AYW35442.1"/>
    <property type="molecule type" value="Genomic_DNA"/>
</dbReference>
<dbReference type="InterPro" id="IPR035162">
    <property type="entry name" value="DUF5470"/>
</dbReference>